<comment type="caution">
    <text evidence="2">The sequence shown here is derived from an EMBL/GenBank/DDBJ whole genome shotgun (WGS) entry which is preliminary data.</text>
</comment>
<evidence type="ECO:0000313" key="3">
    <source>
        <dbReference type="Proteomes" id="UP000051084"/>
    </source>
</evidence>
<evidence type="ECO:0000256" key="1">
    <source>
        <dbReference type="SAM" id="MobiDB-lite"/>
    </source>
</evidence>
<dbReference type="EMBL" id="AZGC01000026">
    <property type="protein sequence ID" value="KRL94899.1"/>
    <property type="molecule type" value="Genomic_DNA"/>
</dbReference>
<dbReference type="Pfam" id="PF07949">
    <property type="entry name" value="YbbR"/>
    <property type="match status" value="2"/>
</dbReference>
<dbReference type="Proteomes" id="UP000051084">
    <property type="component" value="Unassembled WGS sequence"/>
</dbReference>
<accession>A0A0R1UTU6</accession>
<dbReference type="RefSeq" id="WP_056995463.1">
    <property type="nucleotide sequence ID" value="NZ_AZGC01000026.1"/>
</dbReference>
<dbReference type="STRING" id="417373.GCA_001570685_00307"/>
<dbReference type="PANTHER" id="PTHR37804:SF1">
    <property type="entry name" value="CDAA REGULATORY PROTEIN CDAR"/>
    <property type="match status" value="1"/>
</dbReference>
<name>A0A0R1UTU6_9LACO</name>
<gene>
    <name evidence="2" type="ORF">FC21_GL000942</name>
</gene>
<dbReference type="InterPro" id="IPR053154">
    <property type="entry name" value="c-di-AMP_regulator"/>
</dbReference>
<dbReference type="InterPro" id="IPR012505">
    <property type="entry name" value="YbbR"/>
</dbReference>
<dbReference type="Gene3D" id="2.170.120.40">
    <property type="entry name" value="YbbR-like domain"/>
    <property type="match status" value="1"/>
</dbReference>
<evidence type="ECO:0000313" key="2">
    <source>
        <dbReference type="EMBL" id="KRL94899.1"/>
    </source>
</evidence>
<protein>
    <submittedName>
        <fullName evidence="2">YbbR family protein</fullName>
    </submittedName>
</protein>
<reference evidence="2 3" key="1">
    <citation type="journal article" date="2015" name="Genome Announc.">
        <title>Expanding the biotechnology potential of lactobacilli through comparative genomics of 213 strains and associated genera.</title>
        <authorList>
            <person name="Sun Z."/>
            <person name="Harris H.M."/>
            <person name="McCann A."/>
            <person name="Guo C."/>
            <person name="Argimon S."/>
            <person name="Zhang W."/>
            <person name="Yang X."/>
            <person name="Jeffery I.B."/>
            <person name="Cooney J.C."/>
            <person name="Kagawa T.F."/>
            <person name="Liu W."/>
            <person name="Song Y."/>
            <person name="Salvetti E."/>
            <person name="Wrobel A."/>
            <person name="Rasinkangas P."/>
            <person name="Parkhill J."/>
            <person name="Rea M.C."/>
            <person name="O'Sullivan O."/>
            <person name="Ritari J."/>
            <person name="Douillard F.P."/>
            <person name="Paul Ross R."/>
            <person name="Yang R."/>
            <person name="Briner A.E."/>
            <person name="Felis G.E."/>
            <person name="de Vos W.M."/>
            <person name="Barrangou R."/>
            <person name="Klaenhammer T.R."/>
            <person name="Caufield P.W."/>
            <person name="Cui Y."/>
            <person name="Zhang H."/>
            <person name="O'Toole P.W."/>
        </authorList>
    </citation>
    <scope>NUCLEOTIDE SEQUENCE [LARGE SCALE GENOMIC DNA]</scope>
    <source>
        <strain evidence="2 3">DSM 18793</strain>
    </source>
</reference>
<feature type="compositionally biased region" description="Low complexity" evidence="1">
    <location>
        <begin position="243"/>
        <end position="252"/>
    </location>
</feature>
<feature type="compositionally biased region" description="Polar residues" evidence="1">
    <location>
        <begin position="253"/>
        <end position="262"/>
    </location>
</feature>
<dbReference type="AlphaFoldDB" id="A0A0R1UTU6"/>
<organism evidence="2 3">
    <name type="scientific">Limosilactobacillus equigenerosi DSM 18793 = JCM 14505</name>
    <dbReference type="NCBI Taxonomy" id="1423742"/>
    <lineage>
        <taxon>Bacteria</taxon>
        <taxon>Bacillati</taxon>
        <taxon>Bacillota</taxon>
        <taxon>Bacilli</taxon>
        <taxon>Lactobacillales</taxon>
        <taxon>Lactobacillaceae</taxon>
        <taxon>Limosilactobacillus</taxon>
    </lineage>
</organism>
<dbReference type="PANTHER" id="PTHR37804">
    <property type="entry name" value="CDAA REGULATORY PROTEIN CDAR"/>
    <property type="match status" value="1"/>
</dbReference>
<feature type="region of interest" description="Disordered" evidence="1">
    <location>
        <begin position="237"/>
        <end position="262"/>
    </location>
</feature>
<sequence length="262" mass="28308">MKRNKQVSFWNRPLVLRIISLGLALFLFAYVNSGSDGMLHQTTRNNDSNKILNATKITTIKMPLVMNANTDRFVVTGYPATVEVKLNGPAALVTSAKNTKNFRVYADVSTLGVGEHTVKLRTTGLNDEVDAVVVPRKVTVKIQPRRTVVAPVKVKLNRTNLAQGYKLGSAQPSLNTVQVTGARNEVVQVDRVVAYVKIAKKTTSEVKEQVTLQAVDKHGKNLNVVVSPGKISVTVPVAKDGDSSSSSSSTSTAPIVTTQKIN</sequence>
<dbReference type="Gene3D" id="2.170.120.30">
    <property type="match status" value="1"/>
</dbReference>
<dbReference type="OrthoDB" id="2139417at2"/>
<keyword evidence="3" id="KW-1185">Reference proteome</keyword>
<dbReference type="PATRIC" id="fig|1423742.4.peg.983"/>
<proteinExistence type="predicted"/>